<dbReference type="Proteomes" id="UP000805614">
    <property type="component" value="Unassembled WGS sequence"/>
</dbReference>
<organism evidence="1 2">
    <name type="scientific">Actinomadura alba</name>
    <dbReference type="NCBI Taxonomy" id="406431"/>
    <lineage>
        <taxon>Bacteria</taxon>
        <taxon>Bacillati</taxon>
        <taxon>Actinomycetota</taxon>
        <taxon>Actinomycetes</taxon>
        <taxon>Streptosporangiales</taxon>
        <taxon>Thermomonosporaceae</taxon>
        <taxon>Actinomadura</taxon>
    </lineage>
</organism>
<gene>
    <name evidence="1" type="ORF">HKK74_11405</name>
</gene>
<proteinExistence type="predicted"/>
<dbReference type="EMBL" id="JABVEC010000007">
    <property type="protein sequence ID" value="MBC6466099.1"/>
    <property type="molecule type" value="Genomic_DNA"/>
</dbReference>
<protein>
    <submittedName>
        <fullName evidence="1">tRNA adenosine deaminase-associated protein</fullName>
    </submittedName>
</protein>
<comment type="caution">
    <text evidence="1">The sequence shown here is derived from an EMBL/GenBank/DDBJ whole genome shotgun (WGS) entry which is preliminary data.</text>
</comment>
<keyword evidence="2" id="KW-1185">Reference proteome</keyword>
<accession>A0ABR7LMN8</accession>
<dbReference type="NCBIfam" id="TIGR03941">
    <property type="entry name" value="tRNA_deam_assoc"/>
    <property type="match status" value="1"/>
</dbReference>
<reference evidence="1 2" key="1">
    <citation type="submission" date="2020-06" db="EMBL/GenBank/DDBJ databases">
        <title>Actinomadura xiongansis sp. nov., isolated from soil of Baiyangdian.</title>
        <authorList>
            <person name="Zhang X."/>
        </authorList>
    </citation>
    <scope>NUCLEOTIDE SEQUENCE [LARGE SCALE GENOMIC DNA]</scope>
    <source>
        <strain evidence="1 2">HBUM206468</strain>
    </source>
</reference>
<name>A0ABR7LMN8_9ACTN</name>
<evidence type="ECO:0000313" key="2">
    <source>
        <dbReference type="Proteomes" id="UP000805614"/>
    </source>
</evidence>
<dbReference type="RefSeq" id="WP_187243123.1">
    <property type="nucleotide sequence ID" value="NZ_BAAAOK010000057.1"/>
</dbReference>
<sequence>MPYFAAVFARTEQGWLGTEAELAEAEGIDDVADVMREVAMETTGDPVLLLVEENDQWFAVMRLDEQDEPRVFVSDAQAPLTSDLAGLLSQFVGESALEGEATGDPELLNDLGLDAKRLLELSERALPGDALLTVAEQTGFAEEFDRIRD</sequence>
<dbReference type="InterPro" id="IPR023869">
    <property type="entry name" value="tRNA_Adeno_NH3ase_assoc_put"/>
</dbReference>
<evidence type="ECO:0000313" key="1">
    <source>
        <dbReference type="EMBL" id="MBC6466099.1"/>
    </source>
</evidence>